<sequence length="144" mass="16259">MYLLQRMRSRMKFRGVERSWLDERGSALSWELRVLPSPASSLNAWIPTLTNCVEVLQFLGAVFVTSCNYRPRGRKVVQSCFTLLLGGSARFGPGRVTRWIQCSALPSLRSTLPRDVRFTTCGTALLALHSAEIACSLQWGYRMD</sequence>
<evidence type="ECO:0000313" key="2">
    <source>
        <dbReference type="Proteomes" id="UP000001025"/>
    </source>
</evidence>
<dbReference type="EMBL" id="BX294140">
    <property type="protein sequence ID" value="CAD73727.1"/>
    <property type="molecule type" value="Genomic_DNA"/>
</dbReference>
<organism evidence="1 2">
    <name type="scientific">Rhodopirellula baltica (strain DSM 10527 / NCIMB 13988 / SH1)</name>
    <dbReference type="NCBI Taxonomy" id="243090"/>
    <lineage>
        <taxon>Bacteria</taxon>
        <taxon>Pseudomonadati</taxon>
        <taxon>Planctomycetota</taxon>
        <taxon>Planctomycetia</taxon>
        <taxon>Pirellulales</taxon>
        <taxon>Pirellulaceae</taxon>
        <taxon>Rhodopirellula</taxon>
    </lineage>
</organism>
<name>Q7USR9_RHOBA</name>
<gene>
    <name evidence="1" type="ordered locus">RB4343</name>
</gene>
<dbReference type="HOGENOM" id="CLU_1794952_0_0_0"/>
<dbReference type="Proteomes" id="UP000001025">
    <property type="component" value="Chromosome"/>
</dbReference>
<dbReference type="InParanoid" id="Q7USR9"/>
<proteinExistence type="predicted"/>
<dbReference type="AlphaFoldDB" id="Q7USR9"/>
<dbReference type="KEGG" id="rba:RB4343"/>
<reference evidence="1 2" key="1">
    <citation type="journal article" date="2003" name="Proc. Natl. Acad. Sci. U.S.A.">
        <title>Complete genome sequence of the marine planctomycete Pirellula sp. strain 1.</title>
        <authorList>
            <person name="Gloeckner F.O."/>
            <person name="Kube M."/>
            <person name="Bauer M."/>
            <person name="Teeling H."/>
            <person name="Lombardot T."/>
            <person name="Ludwig W."/>
            <person name="Gade D."/>
            <person name="Beck A."/>
            <person name="Borzym K."/>
            <person name="Heitmann K."/>
            <person name="Rabus R."/>
            <person name="Schlesner H."/>
            <person name="Amann R."/>
            <person name="Reinhardt R."/>
        </authorList>
    </citation>
    <scope>NUCLEOTIDE SEQUENCE [LARGE SCALE GENOMIC DNA]</scope>
    <source>
        <strain evidence="2">DSM 10527 / NCIMB 13988 / SH1</strain>
    </source>
</reference>
<evidence type="ECO:0000313" key="1">
    <source>
        <dbReference type="EMBL" id="CAD73727.1"/>
    </source>
</evidence>
<accession>Q7USR9</accession>
<keyword evidence="2" id="KW-1185">Reference proteome</keyword>
<protein>
    <submittedName>
        <fullName evidence="1">Uncharacterized protein</fullName>
    </submittedName>
</protein>
<dbReference type="EnsemblBacteria" id="CAD73727">
    <property type="protein sequence ID" value="CAD73727"/>
    <property type="gene ID" value="RB4343"/>
</dbReference>